<protein>
    <submittedName>
        <fullName evidence="1">Uncharacterized protein</fullName>
    </submittedName>
</protein>
<proteinExistence type="predicted"/>
<reference evidence="1 2" key="1">
    <citation type="submission" date="2019-07" db="EMBL/GenBank/DDBJ databases">
        <authorList>
            <person name="Hibberd C M."/>
            <person name="Gehrig L. J."/>
            <person name="Chang H.-W."/>
            <person name="Venkatesh S."/>
        </authorList>
    </citation>
    <scope>NUCLEOTIDE SEQUENCE [LARGE SCALE GENOMIC DNA]</scope>
    <source>
        <strain evidence="1">Bifidobacterium_longum_subsp_infantis_JG_Bg463</strain>
    </source>
</reference>
<dbReference type="AlphaFoldDB" id="A0A564VQP8"/>
<evidence type="ECO:0000313" key="1">
    <source>
        <dbReference type="EMBL" id="VUX34082.1"/>
    </source>
</evidence>
<dbReference type="Proteomes" id="UP000345266">
    <property type="component" value="Unassembled WGS sequence"/>
</dbReference>
<sequence length="65" mass="7327">MTNPMEICLADEVRKALRAECCGAALVLALTISAAYGKIAFPEEKVGKRYKEWYRRYCGYGFGSR</sequence>
<name>A0A564VQP8_BIFLI</name>
<organism evidence="1 2">
    <name type="scientific">Bifidobacterium longum subsp. infantis</name>
    <dbReference type="NCBI Taxonomy" id="1682"/>
    <lineage>
        <taxon>Bacteria</taxon>
        <taxon>Bacillati</taxon>
        <taxon>Actinomycetota</taxon>
        <taxon>Actinomycetes</taxon>
        <taxon>Bifidobacteriales</taxon>
        <taxon>Bifidobacteriaceae</taxon>
        <taxon>Bifidobacterium</taxon>
    </lineage>
</organism>
<gene>
    <name evidence="1" type="ORF">BLJG463_01428</name>
</gene>
<accession>A0A564VQP8</accession>
<dbReference type="EMBL" id="CABHNT010000032">
    <property type="protein sequence ID" value="VUX34082.1"/>
    <property type="molecule type" value="Genomic_DNA"/>
</dbReference>
<evidence type="ECO:0000313" key="2">
    <source>
        <dbReference type="Proteomes" id="UP000345266"/>
    </source>
</evidence>